<dbReference type="Gene3D" id="1.25.40.10">
    <property type="entry name" value="Tetratricopeptide repeat domain"/>
    <property type="match status" value="1"/>
</dbReference>
<name>A0A1K1P5D8_9BACT</name>
<dbReference type="Proteomes" id="UP000183788">
    <property type="component" value="Unassembled WGS sequence"/>
</dbReference>
<dbReference type="EMBL" id="FPIZ01000004">
    <property type="protein sequence ID" value="SFW42705.1"/>
    <property type="molecule type" value="Genomic_DNA"/>
</dbReference>
<dbReference type="PROSITE" id="PS50005">
    <property type="entry name" value="TPR"/>
    <property type="match status" value="1"/>
</dbReference>
<evidence type="ECO:0000256" key="3">
    <source>
        <dbReference type="PROSITE-ProRule" id="PRU00339"/>
    </source>
</evidence>
<keyword evidence="1" id="KW-0677">Repeat</keyword>
<evidence type="ECO:0000256" key="4">
    <source>
        <dbReference type="SAM" id="SignalP"/>
    </source>
</evidence>
<dbReference type="RefSeq" id="WP_072359018.1">
    <property type="nucleotide sequence ID" value="NZ_CP140154.1"/>
</dbReference>
<dbReference type="InterPro" id="IPR013105">
    <property type="entry name" value="TPR_2"/>
</dbReference>
<protein>
    <submittedName>
        <fullName evidence="5">TPR repeat-containing protein</fullName>
    </submittedName>
</protein>
<dbReference type="SUPFAM" id="SSF48452">
    <property type="entry name" value="TPR-like"/>
    <property type="match status" value="1"/>
</dbReference>
<keyword evidence="2 3" id="KW-0802">TPR repeat</keyword>
<dbReference type="InterPro" id="IPR011990">
    <property type="entry name" value="TPR-like_helical_dom_sf"/>
</dbReference>
<accession>A0A1K1P5D8</accession>
<evidence type="ECO:0000256" key="2">
    <source>
        <dbReference type="ARBA" id="ARBA00022803"/>
    </source>
</evidence>
<organism evidence="5 6">
    <name type="scientific">Chitinophaga sancti</name>
    <dbReference type="NCBI Taxonomy" id="1004"/>
    <lineage>
        <taxon>Bacteria</taxon>
        <taxon>Pseudomonadati</taxon>
        <taxon>Bacteroidota</taxon>
        <taxon>Chitinophagia</taxon>
        <taxon>Chitinophagales</taxon>
        <taxon>Chitinophagaceae</taxon>
        <taxon>Chitinophaga</taxon>
    </lineage>
</organism>
<feature type="signal peptide" evidence="4">
    <location>
        <begin position="1"/>
        <end position="19"/>
    </location>
</feature>
<dbReference type="STRING" id="1004.SAMN05661012_01781"/>
<dbReference type="InterPro" id="IPR019734">
    <property type="entry name" value="TPR_rpt"/>
</dbReference>
<evidence type="ECO:0000313" key="6">
    <source>
        <dbReference type="Proteomes" id="UP000183788"/>
    </source>
</evidence>
<proteinExistence type="predicted"/>
<keyword evidence="4" id="KW-0732">Signal</keyword>
<feature type="chain" id="PRO_5012385484" evidence="4">
    <location>
        <begin position="20"/>
        <end position="102"/>
    </location>
</feature>
<gene>
    <name evidence="5" type="ORF">SAMN05661012_01781</name>
</gene>
<reference evidence="5 6" key="1">
    <citation type="submission" date="2016-11" db="EMBL/GenBank/DDBJ databases">
        <authorList>
            <person name="Jaros S."/>
            <person name="Januszkiewicz K."/>
            <person name="Wedrychowicz H."/>
        </authorList>
    </citation>
    <scope>NUCLEOTIDE SEQUENCE [LARGE SCALE GENOMIC DNA]</scope>
    <source>
        <strain evidence="5 6">DSM 784</strain>
    </source>
</reference>
<sequence length="102" mass="11721">MRSFLFTCLLGLFGLPMFAQEGGSMALVEKGVAAYDSGYYDKAIPLFDQAIAMDPEYYLAYYEKSLTLFRLERMTECECNYILILNLQRLPNLVLSIYNDCK</sequence>
<dbReference type="OrthoDB" id="793001at2"/>
<dbReference type="AlphaFoldDB" id="A0A1K1P5D8"/>
<dbReference type="Pfam" id="PF07719">
    <property type="entry name" value="TPR_2"/>
    <property type="match status" value="1"/>
</dbReference>
<feature type="repeat" description="TPR" evidence="3">
    <location>
        <begin position="24"/>
        <end position="57"/>
    </location>
</feature>
<evidence type="ECO:0000313" key="5">
    <source>
        <dbReference type="EMBL" id="SFW42705.1"/>
    </source>
</evidence>
<evidence type="ECO:0000256" key="1">
    <source>
        <dbReference type="ARBA" id="ARBA00022737"/>
    </source>
</evidence>